<dbReference type="EMBL" id="KV442030">
    <property type="protein sequence ID" value="OAQ31354.1"/>
    <property type="molecule type" value="Genomic_DNA"/>
</dbReference>
<evidence type="ECO:0000313" key="2">
    <source>
        <dbReference type="EMBL" id="OAQ31354.1"/>
    </source>
</evidence>
<gene>
    <name evidence="2" type="ORF">K457DRAFT_891430</name>
</gene>
<feature type="compositionally biased region" description="Polar residues" evidence="1">
    <location>
        <begin position="9"/>
        <end position="25"/>
    </location>
</feature>
<keyword evidence="3" id="KW-1185">Reference proteome</keyword>
<protein>
    <submittedName>
        <fullName evidence="2">Uncharacterized protein</fullName>
    </submittedName>
</protein>
<name>A0A197K4G5_9FUNG</name>
<dbReference type="Proteomes" id="UP000078512">
    <property type="component" value="Unassembled WGS sequence"/>
</dbReference>
<dbReference type="OrthoDB" id="2403339at2759"/>
<dbReference type="AlphaFoldDB" id="A0A197K4G5"/>
<evidence type="ECO:0000256" key="1">
    <source>
        <dbReference type="SAM" id="MobiDB-lite"/>
    </source>
</evidence>
<reference evidence="2 3" key="1">
    <citation type="submission" date="2016-05" db="EMBL/GenBank/DDBJ databases">
        <title>Genome sequencing reveals origins of a unique bacterial endosymbiosis in the earliest lineages of terrestrial Fungi.</title>
        <authorList>
            <consortium name="DOE Joint Genome Institute"/>
            <person name="Uehling J."/>
            <person name="Gryganskyi A."/>
            <person name="Hameed K."/>
            <person name="Tschaplinski T."/>
            <person name="Misztal P."/>
            <person name="Wu S."/>
            <person name="Desiro A."/>
            <person name="Vande Pol N."/>
            <person name="Du Z.-Y."/>
            <person name="Zienkiewicz A."/>
            <person name="Zienkiewicz K."/>
            <person name="Morin E."/>
            <person name="Tisserant E."/>
            <person name="Splivallo R."/>
            <person name="Hainaut M."/>
            <person name="Henrissat B."/>
            <person name="Ohm R."/>
            <person name="Kuo A."/>
            <person name="Yan J."/>
            <person name="Lipzen A."/>
            <person name="Nolan M."/>
            <person name="Labutti K."/>
            <person name="Barry K."/>
            <person name="Goldstein A."/>
            <person name="Labbe J."/>
            <person name="Schadt C."/>
            <person name="Tuskan G."/>
            <person name="Grigoriev I."/>
            <person name="Martin F."/>
            <person name="Vilgalys R."/>
            <person name="Bonito G."/>
        </authorList>
    </citation>
    <scope>NUCLEOTIDE SEQUENCE [LARGE SCALE GENOMIC DNA]</scope>
    <source>
        <strain evidence="2 3">AG-77</strain>
    </source>
</reference>
<organism evidence="2 3">
    <name type="scientific">Linnemannia elongata AG-77</name>
    <dbReference type="NCBI Taxonomy" id="1314771"/>
    <lineage>
        <taxon>Eukaryota</taxon>
        <taxon>Fungi</taxon>
        <taxon>Fungi incertae sedis</taxon>
        <taxon>Mucoromycota</taxon>
        <taxon>Mortierellomycotina</taxon>
        <taxon>Mortierellomycetes</taxon>
        <taxon>Mortierellales</taxon>
        <taxon>Mortierellaceae</taxon>
        <taxon>Linnemannia</taxon>
    </lineage>
</organism>
<feature type="region of interest" description="Disordered" evidence="1">
    <location>
        <begin position="1"/>
        <end position="34"/>
    </location>
</feature>
<proteinExistence type="predicted"/>
<evidence type="ECO:0000313" key="3">
    <source>
        <dbReference type="Proteomes" id="UP000078512"/>
    </source>
</evidence>
<feature type="compositionally biased region" description="Basic and acidic residues" evidence="1">
    <location>
        <begin position="100"/>
        <end position="112"/>
    </location>
</feature>
<feature type="region of interest" description="Disordered" evidence="1">
    <location>
        <begin position="94"/>
        <end position="113"/>
    </location>
</feature>
<sequence length="125" mass="14828">MNHHRDNKPQQLQQLQNRRTSTNSLAARHHSYRPNINNIHEDELEDGRNVMLGMVTQIKELYKDVITLTEERNQLRIDFAVLQRKTSNLERQVANFQETEQQRQRAEEDKRKVAPVQSAMKVLKL</sequence>
<accession>A0A197K4G5</accession>